<evidence type="ECO:0000313" key="8">
    <source>
        <dbReference type="EMBL" id="KAG6502912.1"/>
    </source>
</evidence>
<keyword evidence="3 6" id="KW-0479">Metal-binding</keyword>
<dbReference type="GO" id="GO:0005506">
    <property type="term" value="F:iron ion binding"/>
    <property type="evidence" value="ECO:0007669"/>
    <property type="project" value="InterPro"/>
</dbReference>
<proteinExistence type="inferred from homology"/>
<dbReference type="OrthoDB" id="2789670at2759"/>
<dbReference type="PROSITE" id="PS00086">
    <property type="entry name" value="CYTOCHROME_P450"/>
    <property type="match status" value="1"/>
</dbReference>
<dbReference type="CDD" id="cd20618">
    <property type="entry name" value="CYP71_clan"/>
    <property type="match status" value="1"/>
</dbReference>
<keyword evidence="5 6" id="KW-0408">Iron</keyword>
<sequence length="537" mass="61005">MNLSPVDKFEEKEKEYYKLVSSYEMEVNLGDIPFSISLVVLLMLISTLLLWAAKKRLRVAKLRLPPGPTRWPIVGNVTQLGLLPHKDMARFCSSYGPLVYLRLGAVDAITTDDPAVVREILFRQDDLFASRPKLVAVFQLSFGGRDIVFSPMGPQWKRLRRTFVEHLLTARRFESFAGNRELEALRIMHDVREKACKGEMIEVSQVLGAFTMNNVTRMLLGREPGAELLGLTHEMFWLLGLVYPGDYLPLWRWLVDPFVGTEKKIREVSRRWDGFLQRVINEHRQAIEAKNLTDGGHGANMDFLDVLLSLPGEGEKEQMDVREMKAIMLDIFTGGANTSLVATEWAMAEAIKNPKVLERAQEELDRVVGRDRMVRESDLGDLNYLRCILREAFRMHPPAPLLVPHESTQATELMGYDIPAKTRVFINAHALGRNKRMWGDDADEFRPERHLPADGERVEIIRRGELEILPFGAGKRKCPGSTVGTTTALLALANLFHGFHWEAPEEIDMEEAFGLALRKAKPLRAMARPRLAPSLFQ</sequence>
<reference evidence="8 9" key="1">
    <citation type="submission" date="2020-08" db="EMBL/GenBank/DDBJ databases">
        <title>Plant Genome Project.</title>
        <authorList>
            <person name="Zhang R.-G."/>
        </authorList>
    </citation>
    <scope>NUCLEOTIDE SEQUENCE [LARGE SCALE GENOMIC DNA]</scope>
    <source>
        <tissue evidence="8">Rhizome</tissue>
    </source>
</reference>
<dbReference type="EMBL" id="JACMSC010000010">
    <property type="protein sequence ID" value="KAG6502912.1"/>
    <property type="molecule type" value="Genomic_DNA"/>
</dbReference>
<dbReference type="GO" id="GO:0004497">
    <property type="term" value="F:monooxygenase activity"/>
    <property type="evidence" value="ECO:0007669"/>
    <property type="project" value="UniProtKB-KW"/>
</dbReference>
<keyword evidence="4 6" id="KW-0560">Oxidoreductase</keyword>
<dbReference type="InterPro" id="IPR017972">
    <property type="entry name" value="Cyt_P450_CS"/>
</dbReference>
<comment type="caution">
    <text evidence="8">The sequence shown here is derived from an EMBL/GenBank/DDBJ whole genome shotgun (WGS) entry which is preliminary data.</text>
</comment>
<evidence type="ECO:0000256" key="1">
    <source>
        <dbReference type="ARBA" id="ARBA00010617"/>
    </source>
</evidence>
<evidence type="ECO:0000256" key="3">
    <source>
        <dbReference type="ARBA" id="ARBA00022723"/>
    </source>
</evidence>
<keyword evidence="2 6" id="KW-0349">Heme</keyword>
<keyword evidence="7" id="KW-0472">Membrane</keyword>
<evidence type="ECO:0000256" key="6">
    <source>
        <dbReference type="RuleBase" id="RU000461"/>
    </source>
</evidence>
<comment type="similarity">
    <text evidence="1 6">Belongs to the cytochrome P450 family.</text>
</comment>
<evidence type="ECO:0000313" key="9">
    <source>
        <dbReference type="Proteomes" id="UP000734854"/>
    </source>
</evidence>
<keyword evidence="7" id="KW-0812">Transmembrane</keyword>
<feature type="transmembrane region" description="Helical" evidence="7">
    <location>
        <begin position="32"/>
        <end position="53"/>
    </location>
</feature>
<evidence type="ECO:0008006" key="10">
    <source>
        <dbReference type="Google" id="ProtNLM"/>
    </source>
</evidence>
<protein>
    <recommendedName>
        <fullName evidence="10">Cytochrome P450</fullName>
    </recommendedName>
</protein>
<accession>A0A8J5GGI2</accession>
<evidence type="ECO:0000256" key="4">
    <source>
        <dbReference type="ARBA" id="ARBA00023002"/>
    </source>
</evidence>
<dbReference type="Proteomes" id="UP000734854">
    <property type="component" value="Unassembled WGS sequence"/>
</dbReference>
<dbReference type="Pfam" id="PF00067">
    <property type="entry name" value="p450"/>
    <property type="match status" value="1"/>
</dbReference>
<name>A0A8J5GGI2_ZINOF</name>
<dbReference type="GO" id="GO:0016705">
    <property type="term" value="F:oxidoreductase activity, acting on paired donors, with incorporation or reduction of molecular oxygen"/>
    <property type="evidence" value="ECO:0007669"/>
    <property type="project" value="InterPro"/>
</dbReference>
<evidence type="ECO:0000256" key="2">
    <source>
        <dbReference type="ARBA" id="ARBA00022617"/>
    </source>
</evidence>
<dbReference type="InterPro" id="IPR001128">
    <property type="entry name" value="Cyt_P450"/>
</dbReference>
<dbReference type="AlphaFoldDB" id="A0A8J5GGI2"/>
<organism evidence="8 9">
    <name type="scientific">Zingiber officinale</name>
    <name type="common">Ginger</name>
    <name type="synonym">Amomum zingiber</name>
    <dbReference type="NCBI Taxonomy" id="94328"/>
    <lineage>
        <taxon>Eukaryota</taxon>
        <taxon>Viridiplantae</taxon>
        <taxon>Streptophyta</taxon>
        <taxon>Embryophyta</taxon>
        <taxon>Tracheophyta</taxon>
        <taxon>Spermatophyta</taxon>
        <taxon>Magnoliopsida</taxon>
        <taxon>Liliopsida</taxon>
        <taxon>Zingiberales</taxon>
        <taxon>Zingiberaceae</taxon>
        <taxon>Zingiber</taxon>
    </lineage>
</organism>
<evidence type="ECO:0000256" key="5">
    <source>
        <dbReference type="ARBA" id="ARBA00023004"/>
    </source>
</evidence>
<dbReference type="PANTHER" id="PTHR47944:SF16">
    <property type="entry name" value="CYTOCHROME P450 FAMILY 1 SUBFAMILY A POLYPEPTIDE 1"/>
    <property type="match status" value="1"/>
</dbReference>
<keyword evidence="6" id="KW-0503">Monooxygenase</keyword>
<keyword evidence="7" id="KW-1133">Transmembrane helix</keyword>
<keyword evidence="9" id="KW-1185">Reference proteome</keyword>
<evidence type="ECO:0000256" key="7">
    <source>
        <dbReference type="SAM" id="Phobius"/>
    </source>
</evidence>
<dbReference type="GO" id="GO:0020037">
    <property type="term" value="F:heme binding"/>
    <property type="evidence" value="ECO:0007669"/>
    <property type="project" value="InterPro"/>
</dbReference>
<gene>
    <name evidence="8" type="ORF">ZIOFF_035201</name>
</gene>
<dbReference type="PANTHER" id="PTHR47944">
    <property type="entry name" value="CYTOCHROME P450 98A9"/>
    <property type="match status" value="1"/>
</dbReference>